<protein>
    <submittedName>
        <fullName evidence="1">Uncharacterized protein</fullName>
    </submittedName>
</protein>
<dbReference type="STRING" id="198312.SAMN02745193_01305"/>
<keyword evidence="2" id="KW-1185">Reference proteome</keyword>
<evidence type="ECO:0000313" key="2">
    <source>
        <dbReference type="Proteomes" id="UP000184391"/>
    </source>
</evidence>
<dbReference type="Gene3D" id="2.60.120.10">
    <property type="entry name" value="Jelly Rolls"/>
    <property type="match status" value="1"/>
</dbReference>
<dbReference type="InterPro" id="IPR018490">
    <property type="entry name" value="cNMP-bd_dom_sf"/>
</dbReference>
<name>A0A1M7SA69_9SPHN</name>
<dbReference type="AlphaFoldDB" id="A0A1M7SA69"/>
<organism evidence="1 2">
    <name type="scientific">Erythrobacter sanguineus</name>
    <dbReference type="NCBI Taxonomy" id="198312"/>
    <lineage>
        <taxon>Bacteria</taxon>
        <taxon>Pseudomonadati</taxon>
        <taxon>Pseudomonadota</taxon>
        <taxon>Alphaproteobacteria</taxon>
        <taxon>Sphingomonadales</taxon>
        <taxon>Erythrobacteraceae</taxon>
        <taxon>Erythrobacter/Porphyrobacter group</taxon>
        <taxon>Erythrobacter</taxon>
    </lineage>
</organism>
<dbReference type="EMBL" id="FRDF01000006">
    <property type="protein sequence ID" value="SHN55284.1"/>
    <property type="molecule type" value="Genomic_DNA"/>
</dbReference>
<sequence>MSLVSGGKASASVVVANRMRIALIDREALEQLARQSPEIGNAFDGALNRGLAAKVLRMNRAALAGAADVSGYREIPDLAS</sequence>
<dbReference type="InterPro" id="IPR014710">
    <property type="entry name" value="RmlC-like_jellyroll"/>
</dbReference>
<dbReference type="Proteomes" id="UP000184391">
    <property type="component" value="Unassembled WGS sequence"/>
</dbReference>
<reference evidence="2" key="1">
    <citation type="submission" date="2016-12" db="EMBL/GenBank/DDBJ databases">
        <authorList>
            <person name="Varghese N."/>
            <person name="Submissions S."/>
        </authorList>
    </citation>
    <scope>NUCLEOTIDE SEQUENCE [LARGE SCALE GENOMIC DNA]</scope>
    <source>
        <strain evidence="2">DSM 11032</strain>
    </source>
</reference>
<proteinExistence type="predicted"/>
<evidence type="ECO:0000313" key="1">
    <source>
        <dbReference type="EMBL" id="SHN55284.1"/>
    </source>
</evidence>
<accession>A0A1M7SA69</accession>
<dbReference type="OrthoDB" id="7946922at2"/>
<dbReference type="SUPFAM" id="SSF51206">
    <property type="entry name" value="cAMP-binding domain-like"/>
    <property type="match status" value="1"/>
</dbReference>
<gene>
    <name evidence="1" type="ORF">SAMN02745193_01305</name>
</gene>